<feature type="non-terminal residue" evidence="2">
    <location>
        <position position="58"/>
    </location>
</feature>
<evidence type="ECO:0000259" key="1">
    <source>
        <dbReference type="Pfam" id="PF06056"/>
    </source>
</evidence>
<organism evidence="2 3">
    <name type="scientific">Tectimicrobiota bacterium</name>
    <dbReference type="NCBI Taxonomy" id="2528274"/>
    <lineage>
        <taxon>Bacteria</taxon>
        <taxon>Pseudomonadati</taxon>
        <taxon>Nitrospinota/Tectimicrobiota group</taxon>
        <taxon>Candidatus Tectimicrobiota</taxon>
    </lineage>
</organism>
<reference evidence="2" key="1">
    <citation type="submission" date="2019-03" db="EMBL/GenBank/DDBJ databases">
        <title>Lake Tanganyika Metagenome-Assembled Genomes (MAGs).</title>
        <authorList>
            <person name="Tran P."/>
        </authorList>
    </citation>
    <scope>NUCLEOTIDE SEQUENCE</scope>
    <source>
        <strain evidence="2">K_DeepCast_65m_m2_066</strain>
    </source>
</reference>
<evidence type="ECO:0000313" key="3">
    <source>
        <dbReference type="Proteomes" id="UP000712673"/>
    </source>
</evidence>
<feature type="domain" description="Terminase ATPase subunit N-terminal" evidence="1">
    <location>
        <begin position="16"/>
        <end position="43"/>
    </location>
</feature>
<dbReference type="Pfam" id="PF06056">
    <property type="entry name" value="Terminase_5"/>
    <property type="match status" value="1"/>
</dbReference>
<dbReference type="EMBL" id="VGLS01001054">
    <property type="protein sequence ID" value="MBM3226797.1"/>
    <property type="molecule type" value="Genomic_DNA"/>
</dbReference>
<name>A0A938B329_UNCTE</name>
<comment type="caution">
    <text evidence="2">The sequence shown here is derived from an EMBL/GenBank/DDBJ whole genome shotgun (WGS) entry which is preliminary data.</text>
</comment>
<dbReference type="InterPro" id="IPR010332">
    <property type="entry name" value="ATPase_terminase-su_N"/>
</dbReference>
<protein>
    <submittedName>
        <fullName evidence="2">IS21 family transposase</fullName>
    </submittedName>
</protein>
<dbReference type="AlphaFoldDB" id="A0A938B329"/>
<evidence type="ECO:0000313" key="2">
    <source>
        <dbReference type="EMBL" id="MBM3226797.1"/>
    </source>
</evidence>
<gene>
    <name evidence="2" type="ORF">FJZ47_23785</name>
</gene>
<sequence>MIGYHGFCQSKHLQAHQGLNVAQIARELTLDPRTVAYWMAQDHFRPRTPRPSTSQRDP</sequence>
<dbReference type="Proteomes" id="UP000712673">
    <property type="component" value="Unassembled WGS sequence"/>
</dbReference>
<accession>A0A938B329</accession>
<proteinExistence type="predicted"/>